<comment type="subcellular location">
    <subcellularLocation>
        <location evidence="1">Cell membrane</location>
    </subcellularLocation>
    <subcellularLocation>
        <location evidence="2">Cytoplasm</location>
    </subcellularLocation>
</comment>
<feature type="compositionally biased region" description="Acidic residues" evidence="7">
    <location>
        <begin position="52"/>
        <end position="64"/>
    </location>
</feature>
<keyword evidence="4" id="KW-0963">Cytoplasm</keyword>
<organism evidence="8 9">
    <name type="scientific">Knipowitschia caucasica</name>
    <name type="common">Caucasian dwarf goby</name>
    <name type="synonym">Pomatoschistus caucasicus</name>
    <dbReference type="NCBI Taxonomy" id="637954"/>
    <lineage>
        <taxon>Eukaryota</taxon>
        <taxon>Metazoa</taxon>
        <taxon>Chordata</taxon>
        <taxon>Craniata</taxon>
        <taxon>Vertebrata</taxon>
        <taxon>Euteleostomi</taxon>
        <taxon>Actinopterygii</taxon>
        <taxon>Neopterygii</taxon>
        <taxon>Teleostei</taxon>
        <taxon>Neoteleostei</taxon>
        <taxon>Acanthomorphata</taxon>
        <taxon>Gobiaria</taxon>
        <taxon>Gobiiformes</taxon>
        <taxon>Gobioidei</taxon>
        <taxon>Gobiidae</taxon>
        <taxon>Gobiinae</taxon>
        <taxon>Knipowitschia</taxon>
    </lineage>
</organism>
<dbReference type="AlphaFoldDB" id="A0AAV2JFV5"/>
<keyword evidence="3" id="KW-1003">Cell membrane</keyword>
<feature type="region of interest" description="Disordered" evidence="7">
    <location>
        <begin position="1"/>
        <end position="68"/>
    </location>
</feature>
<reference evidence="8 9" key="1">
    <citation type="submission" date="2024-04" db="EMBL/GenBank/DDBJ databases">
        <authorList>
            <person name="Waldvogel A.-M."/>
            <person name="Schoenle A."/>
        </authorList>
    </citation>
    <scope>NUCLEOTIDE SEQUENCE [LARGE SCALE GENOMIC DNA]</scope>
</reference>
<feature type="compositionally biased region" description="Low complexity" evidence="7">
    <location>
        <begin position="12"/>
        <end position="31"/>
    </location>
</feature>
<dbReference type="PANTHER" id="PTHR45161:SF4">
    <property type="entry name" value="RAP GUANINE NUCLEOTIDE EXCHANGE FACTOR 6"/>
    <property type="match status" value="1"/>
</dbReference>
<proteinExistence type="predicted"/>
<protein>
    <submittedName>
        <fullName evidence="8">Uncharacterized protein</fullName>
    </submittedName>
</protein>
<accession>A0AAV2JFV5</accession>
<gene>
    <name evidence="8" type="ORF">KC01_LOCUS5930</name>
</gene>
<evidence type="ECO:0000313" key="9">
    <source>
        <dbReference type="Proteomes" id="UP001497482"/>
    </source>
</evidence>
<dbReference type="GO" id="GO:0005886">
    <property type="term" value="C:plasma membrane"/>
    <property type="evidence" value="ECO:0007669"/>
    <property type="project" value="UniProtKB-SubCell"/>
</dbReference>
<evidence type="ECO:0000313" key="8">
    <source>
        <dbReference type="EMBL" id="CAL1574179.1"/>
    </source>
</evidence>
<keyword evidence="6" id="KW-0472">Membrane</keyword>
<evidence type="ECO:0000256" key="7">
    <source>
        <dbReference type="SAM" id="MobiDB-lite"/>
    </source>
</evidence>
<dbReference type="Proteomes" id="UP001497482">
    <property type="component" value="Chromosome 11"/>
</dbReference>
<evidence type="ECO:0000256" key="4">
    <source>
        <dbReference type="ARBA" id="ARBA00022490"/>
    </source>
</evidence>
<keyword evidence="9" id="KW-1185">Reference proteome</keyword>
<evidence type="ECO:0000256" key="6">
    <source>
        <dbReference type="ARBA" id="ARBA00023136"/>
    </source>
</evidence>
<evidence type="ECO:0000256" key="2">
    <source>
        <dbReference type="ARBA" id="ARBA00004496"/>
    </source>
</evidence>
<evidence type="ECO:0000256" key="3">
    <source>
        <dbReference type="ARBA" id="ARBA00022475"/>
    </source>
</evidence>
<dbReference type="EMBL" id="OZ035833">
    <property type="protein sequence ID" value="CAL1574179.1"/>
    <property type="molecule type" value="Genomic_DNA"/>
</dbReference>
<evidence type="ECO:0000256" key="5">
    <source>
        <dbReference type="ARBA" id="ARBA00022553"/>
    </source>
</evidence>
<dbReference type="PANTHER" id="PTHR45161">
    <property type="entry name" value="CYTOSKELETON-ASSOCIATED PROTEIN 4"/>
    <property type="match status" value="1"/>
</dbReference>
<dbReference type="GO" id="GO:0005737">
    <property type="term" value="C:cytoplasm"/>
    <property type="evidence" value="ECO:0007669"/>
    <property type="project" value="UniProtKB-SubCell"/>
</dbReference>
<keyword evidence="5" id="KW-0597">Phosphoprotein</keyword>
<sequence>MQLTDHAHQVTQSQSGCSIASDSGSSSLSDIYQATESDLGDVDLSGLPEAAVDSEEEEEEDEDLERASDTLLGRDLVRECLEKDPRDRNDDDIGPCCCSVPYYYFAAPALLVPWPFPLARSRHLLTPFHNLLLCWVVSPFSVVRRAYSLQPRNPLPSGPTLPCCPHQHLPDVVFGLPHPGPARSAPLLPSRARLLPDSFPPGAPPYPAPVWPCHPVLLPPVFWWWVPLSVCFVGSGLGYVVRSSPSVPGNPRPAPHPIVLDLEYPPAFGHSLTLVLPRVVCSVPRHVAPVFAHSYRTRCVCCVSSPCPALWLLSNPRCVVVWLPRTNANYPQSFAVAFWFRHYPLLAFPFTCRRTGGRGFTPIVRFSARP</sequence>
<name>A0AAV2JFV5_KNICA</name>
<evidence type="ECO:0000256" key="1">
    <source>
        <dbReference type="ARBA" id="ARBA00004236"/>
    </source>
</evidence>